<dbReference type="InterPro" id="IPR018730">
    <property type="entry name" value="DUF2273"/>
</dbReference>
<keyword evidence="1" id="KW-1133">Transmembrane helix</keyword>
<keyword evidence="3" id="KW-1185">Reference proteome</keyword>
<protein>
    <submittedName>
        <fullName evidence="2">Uncharacterized membrane protein</fullName>
    </submittedName>
</protein>
<dbReference type="RefSeq" id="WP_089967988.1">
    <property type="nucleotide sequence ID" value="NZ_FOCQ01000007.1"/>
</dbReference>
<feature type="transmembrane region" description="Helical" evidence="1">
    <location>
        <begin position="13"/>
        <end position="33"/>
    </location>
</feature>
<dbReference type="Pfam" id="PF10031">
    <property type="entry name" value="DUF2273"/>
    <property type="match status" value="1"/>
</dbReference>
<keyword evidence="1" id="KW-0472">Membrane</keyword>
<dbReference type="STRING" id="1173111.SAMN05444955_107153"/>
<dbReference type="Proteomes" id="UP000199695">
    <property type="component" value="Unassembled WGS sequence"/>
</dbReference>
<name>A0A1H8ET53_9BACL</name>
<keyword evidence="1" id="KW-0812">Transmembrane</keyword>
<dbReference type="EMBL" id="FOCQ01000007">
    <property type="protein sequence ID" value="SEN22556.1"/>
    <property type="molecule type" value="Genomic_DNA"/>
</dbReference>
<evidence type="ECO:0000313" key="3">
    <source>
        <dbReference type="Proteomes" id="UP000199695"/>
    </source>
</evidence>
<organism evidence="2 3">
    <name type="scientific">Lihuaxuella thermophila</name>
    <dbReference type="NCBI Taxonomy" id="1173111"/>
    <lineage>
        <taxon>Bacteria</taxon>
        <taxon>Bacillati</taxon>
        <taxon>Bacillota</taxon>
        <taxon>Bacilli</taxon>
        <taxon>Bacillales</taxon>
        <taxon>Thermoactinomycetaceae</taxon>
        <taxon>Lihuaxuella</taxon>
    </lineage>
</organism>
<evidence type="ECO:0000313" key="2">
    <source>
        <dbReference type="EMBL" id="SEN22556.1"/>
    </source>
</evidence>
<reference evidence="2 3" key="1">
    <citation type="submission" date="2016-10" db="EMBL/GenBank/DDBJ databases">
        <authorList>
            <person name="de Groot N.N."/>
        </authorList>
    </citation>
    <scope>NUCLEOTIDE SEQUENCE [LARGE SCALE GENOMIC DNA]</scope>
    <source>
        <strain evidence="2 3">DSM 46701</strain>
    </source>
</reference>
<proteinExistence type="predicted"/>
<gene>
    <name evidence="2" type="ORF">SAMN05444955_107153</name>
</gene>
<dbReference type="OrthoDB" id="1798631at2"/>
<accession>A0A1H8ET53</accession>
<dbReference type="AlphaFoldDB" id="A0A1H8ET53"/>
<evidence type="ECO:0000256" key="1">
    <source>
        <dbReference type="SAM" id="Phobius"/>
    </source>
</evidence>
<sequence length="76" mass="8915">MDRKLFESIWLQYGGRILGTLIGFVLGLIYLFAGFWKTLFFAILVGLGFFIGKQLDHKEDFKQIIDLILLDKWMNK</sequence>